<dbReference type="PANTHER" id="PTHR46065:SF3">
    <property type="entry name" value="FI20425P1"/>
    <property type="match status" value="1"/>
</dbReference>
<keyword evidence="5" id="KW-0863">Zinc-finger</keyword>
<dbReference type="PROSITE" id="PS51292">
    <property type="entry name" value="ZF_RING_CH"/>
    <property type="match status" value="1"/>
</dbReference>
<keyword evidence="8 10" id="KW-1133">Transmembrane helix</keyword>
<evidence type="ECO:0000256" key="3">
    <source>
        <dbReference type="ARBA" id="ARBA00022692"/>
    </source>
</evidence>
<dbReference type="Proteomes" id="UP000053766">
    <property type="component" value="Unassembled WGS sequence"/>
</dbReference>
<evidence type="ECO:0000256" key="4">
    <source>
        <dbReference type="ARBA" id="ARBA00022723"/>
    </source>
</evidence>
<feature type="domain" description="RING-CH-type" evidence="11">
    <location>
        <begin position="1"/>
        <end position="31"/>
    </location>
</feature>
<keyword evidence="4" id="KW-0479">Metal-binding</keyword>
<evidence type="ECO:0000256" key="7">
    <source>
        <dbReference type="ARBA" id="ARBA00022833"/>
    </source>
</evidence>
<evidence type="ECO:0000256" key="5">
    <source>
        <dbReference type="ARBA" id="ARBA00022771"/>
    </source>
</evidence>
<dbReference type="GO" id="GO:0016567">
    <property type="term" value="P:protein ubiquitination"/>
    <property type="evidence" value="ECO:0007669"/>
    <property type="project" value="TreeGrafter"/>
</dbReference>
<dbReference type="GO" id="GO:0008270">
    <property type="term" value="F:zinc ion binding"/>
    <property type="evidence" value="ECO:0007669"/>
    <property type="project" value="UniProtKB-KW"/>
</dbReference>
<evidence type="ECO:0000256" key="10">
    <source>
        <dbReference type="SAM" id="Phobius"/>
    </source>
</evidence>
<dbReference type="GO" id="GO:0004842">
    <property type="term" value="F:ubiquitin-protein transferase activity"/>
    <property type="evidence" value="ECO:0007669"/>
    <property type="project" value="TreeGrafter"/>
</dbReference>
<evidence type="ECO:0000256" key="8">
    <source>
        <dbReference type="ARBA" id="ARBA00022989"/>
    </source>
</evidence>
<dbReference type="InterPro" id="IPR013083">
    <property type="entry name" value="Znf_RING/FYVE/PHD"/>
</dbReference>
<dbReference type="GO" id="GO:0016020">
    <property type="term" value="C:membrane"/>
    <property type="evidence" value="ECO:0007669"/>
    <property type="project" value="UniProtKB-SubCell"/>
</dbReference>
<dbReference type="OrthoDB" id="5857557at2759"/>
<keyword evidence="3 10" id="KW-0812">Transmembrane</keyword>
<evidence type="ECO:0000256" key="9">
    <source>
        <dbReference type="ARBA" id="ARBA00023136"/>
    </source>
</evidence>
<feature type="transmembrane region" description="Helical" evidence="10">
    <location>
        <begin position="101"/>
        <end position="126"/>
    </location>
</feature>
<evidence type="ECO:0000256" key="6">
    <source>
        <dbReference type="ARBA" id="ARBA00022786"/>
    </source>
</evidence>
<evidence type="ECO:0000256" key="1">
    <source>
        <dbReference type="ARBA" id="ARBA00004141"/>
    </source>
</evidence>
<evidence type="ECO:0000256" key="2">
    <source>
        <dbReference type="ARBA" id="ARBA00022679"/>
    </source>
</evidence>
<protein>
    <recommendedName>
        <fullName evidence="11">RING-CH-type domain-containing protein</fullName>
    </recommendedName>
</protein>
<keyword evidence="7" id="KW-0862">Zinc</keyword>
<feature type="transmembrane region" description="Helical" evidence="10">
    <location>
        <begin position="304"/>
        <end position="325"/>
    </location>
</feature>
<gene>
    <name evidence="12" type="ORF">DICVIV_09460</name>
</gene>
<dbReference type="Gene3D" id="3.30.40.10">
    <property type="entry name" value="Zinc/RING finger domain, C3HC4 (zinc finger)"/>
    <property type="match status" value="1"/>
</dbReference>
<evidence type="ECO:0000313" key="13">
    <source>
        <dbReference type="Proteomes" id="UP000053766"/>
    </source>
</evidence>
<dbReference type="PANTHER" id="PTHR46065">
    <property type="entry name" value="E3 UBIQUITIN-PROTEIN LIGASE MARCH 2/3 FAMILY MEMBER"/>
    <property type="match status" value="1"/>
</dbReference>
<evidence type="ECO:0000313" key="12">
    <source>
        <dbReference type="EMBL" id="KJH44504.1"/>
    </source>
</evidence>
<proteinExistence type="predicted"/>
<dbReference type="STRING" id="29172.A0A0D8XL06"/>
<reference evidence="13" key="2">
    <citation type="journal article" date="2016" name="Sci. Rep.">
        <title>Dictyocaulus viviparus genome, variome and transcriptome elucidate lungworm biology and support future intervention.</title>
        <authorList>
            <person name="McNulty S.N."/>
            <person name="Strube C."/>
            <person name="Rosa B.A."/>
            <person name="Martin J.C."/>
            <person name="Tyagi R."/>
            <person name="Choi Y.J."/>
            <person name="Wang Q."/>
            <person name="Hallsworth Pepin K."/>
            <person name="Zhang X."/>
            <person name="Ozersky P."/>
            <person name="Wilson R.K."/>
            <person name="Sternberg P.W."/>
            <person name="Gasser R.B."/>
            <person name="Mitreva M."/>
        </authorList>
    </citation>
    <scope>NUCLEOTIDE SEQUENCE [LARGE SCALE GENOMIC DNA]</scope>
    <source>
        <strain evidence="13">HannoverDv2000</strain>
    </source>
</reference>
<dbReference type="AlphaFoldDB" id="A0A0D8XL06"/>
<organism evidence="12 13">
    <name type="scientific">Dictyocaulus viviparus</name>
    <name type="common">Bovine lungworm</name>
    <dbReference type="NCBI Taxonomy" id="29172"/>
    <lineage>
        <taxon>Eukaryota</taxon>
        <taxon>Metazoa</taxon>
        <taxon>Ecdysozoa</taxon>
        <taxon>Nematoda</taxon>
        <taxon>Chromadorea</taxon>
        <taxon>Rhabditida</taxon>
        <taxon>Rhabditina</taxon>
        <taxon>Rhabditomorpha</taxon>
        <taxon>Strongyloidea</taxon>
        <taxon>Metastrongylidae</taxon>
        <taxon>Dictyocaulus</taxon>
    </lineage>
</organism>
<name>A0A0D8XL06_DICVI</name>
<feature type="transmembrane region" description="Helical" evidence="10">
    <location>
        <begin position="263"/>
        <end position="284"/>
    </location>
</feature>
<keyword evidence="2" id="KW-0808">Transferase</keyword>
<keyword evidence="9 10" id="KW-0472">Membrane</keyword>
<reference evidence="12 13" key="1">
    <citation type="submission" date="2013-11" db="EMBL/GenBank/DDBJ databases">
        <title>Draft genome of the bovine lungworm Dictyocaulus viviparus.</title>
        <authorList>
            <person name="Mitreva M."/>
        </authorList>
    </citation>
    <scope>NUCLEOTIDE SEQUENCE [LARGE SCALE GENOMIC DNA]</scope>
    <source>
        <strain evidence="12 13">HannoverDv2000</strain>
    </source>
</reference>
<comment type="subcellular location">
    <subcellularLocation>
        <location evidence="1">Membrane</location>
        <topology evidence="1">Multi-pass membrane protein</topology>
    </subcellularLocation>
</comment>
<keyword evidence="13" id="KW-1185">Reference proteome</keyword>
<dbReference type="InterPro" id="IPR011016">
    <property type="entry name" value="Znf_RING-CH"/>
</dbReference>
<evidence type="ECO:0000259" key="11">
    <source>
        <dbReference type="PROSITE" id="PS51292"/>
    </source>
</evidence>
<keyword evidence="6" id="KW-0833">Ubl conjugation pathway</keyword>
<accession>A0A0D8XL06</accession>
<sequence>MGLYHRSCLEHWLSTSHTRCCEICKFRYEIGRRKQGFISYLRANSWFINGDHPRNIGSDCACLLLLTPLTLGGSVLCIQNISDRLRIVDQNGDLEKLHEILGLGLMACFLMIVFFFWILFTAMFYFHDFRIWQKKNLCCGGSTSQRDVIALRDTVIDNVSPELVQTVDNTDSTLYRTQMHQFQPNLSLSPLDFDKSEMKCYLCGTMSTETNVGFQLDTRMIRPCFCEVSCHHKCIASRVRTHPQCKLCGVSYRYRQYGSLWDFFVRYWCQYCFTILILLFFFGISTVVIVKSLKEVEELSATSILLLIVGVTISGLGLSFLWICTKYTTTRRIPRFNNRYQQITVFDYNQFKNIQPKKGVVAREESQTDSLPHITTSQYAINCELSPLWRASSTSVCERDKQAVISFHQPPDSKGLQTI</sequence>
<dbReference type="EMBL" id="KN716467">
    <property type="protein sequence ID" value="KJH44504.1"/>
    <property type="molecule type" value="Genomic_DNA"/>
</dbReference>